<evidence type="ECO:0000313" key="1">
    <source>
        <dbReference type="EMBL" id="KAA8910681.1"/>
    </source>
</evidence>
<dbReference type="SUPFAM" id="SSF159501">
    <property type="entry name" value="EreA/ChaN-like"/>
    <property type="match status" value="1"/>
</dbReference>
<accession>A0A5J5F318</accession>
<dbReference type="AlphaFoldDB" id="A0A5J5F318"/>
<dbReference type="CDD" id="cd14728">
    <property type="entry name" value="Ere-like"/>
    <property type="match status" value="1"/>
</dbReference>
<dbReference type="PANTHER" id="PTHR31299:SF0">
    <property type="entry name" value="ESTERASE, PUTATIVE (AFU_ORTHOLOGUE AFUA_1G05850)-RELATED"/>
    <property type="match status" value="1"/>
</dbReference>
<dbReference type="OrthoDB" id="413649at2759"/>
<dbReference type="Proteomes" id="UP000326924">
    <property type="component" value="Unassembled WGS sequence"/>
</dbReference>
<evidence type="ECO:0008006" key="3">
    <source>
        <dbReference type="Google" id="ProtNLM"/>
    </source>
</evidence>
<dbReference type="EMBL" id="VXIS01000043">
    <property type="protein sequence ID" value="KAA8910681.1"/>
    <property type="molecule type" value="Genomic_DNA"/>
</dbReference>
<dbReference type="InterPro" id="IPR007815">
    <property type="entry name" value="Emycin_Estase"/>
</dbReference>
<organism evidence="1 2">
    <name type="scientific">Sphaerosporella brunnea</name>
    <dbReference type="NCBI Taxonomy" id="1250544"/>
    <lineage>
        <taxon>Eukaryota</taxon>
        <taxon>Fungi</taxon>
        <taxon>Dikarya</taxon>
        <taxon>Ascomycota</taxon>
        <taxon>Pezizomycotina</taxon>
        <taxon>Pezizomycetes</taxon>
        <taxon>Pezizales</taxon>
        <taxon>Pyronemataceae</taxon>
        <taxon>Sphaerosporella</taxon>
    </lineage>
</organism>
<dbReference type="InParanoid" id="A0A5J5F318"/>
<dbReference type="Pfam" id="PF05139">
    <property type="entry name" value="Erythro_esteras"/>
    <property type="match status" value="1"/>
</dbReference>
<evidence type="ECO:0000313" key="2">
    <source>
        <dbReference type="Proteomes" id="UP000326924"/>
    </source>
</evidence>
<dbReference type="InterPro" id="IPR014622">
    <property type="entry name" value="UCP036794_erythomycin"/>
</dbReference>
<dbReference type="Gene3D" id="3.30.1870.10">
    <property type="entry name" value="EreA-like, domain 2"/>
    <property type="match status" value="1"/>
</dbReference>
<name>A0A5J5F318_9PEZI</name>
<protein>
    <recommendedName>
        <fullName evidence="3">Erythromycin esterase</fullName>
    </recommendedName>
</protein>
<sequence>MLPASEILRRNIQALSWRSYTALLSAIGPAKVVLIGDATHGTHEFYAHRANLTERLVHEKGFSAVALEADWPDVACANRWVLNREPEDQDPLREFQRFPKWMWKNSVIPPFLKWLRTHNSTLHPRETVGLYGMDLYSLHRSAAAVIEFLEKVDREAAKRAKKRYNCFERFGGDTTRYAWASMFGINKSCENEVIEVLRDLANVTTAPVATGVAEDDRFSVEMNALAVKSAERYYRTMMREDEKSWNIRDEHFALVVEKVSEHLQRQGREGKVVVWAHNSHIGDARATDMGKRRGEVNVGQLCRQLFGEENVYNIGFLGSKGTVTAADEWDNPARVFDLRPPVQDSLERLLLENGVDQNCLITHRIQQSPDAPKAQKVPVDGELNELLDNPRFQRFVGVIYKPQTEVLSHYSMCEAARQYDAIVHLANTRAVTPLEVEDIEHEWKTPDIDETFPFGL</sequence>
<comment type="caution">
    <text evidence="1">The sequence shown here is derived from an EMBL/GenBank/DDBJ whole genome shotgun (WGS) entry which is preliminary data.</text>
</comment>
<dbReference type="Gene3D" id="3.40.1660.10">
    <property type="entry name" value="EreA-like (biosynthetic domain)"/>
    <property type="match status" value="1"/>
</dbReference>
<reference evidence="1 2" key="1">
    <citation type="submission" date="2019-09" db="EMBL/GenBank/DDBJ databases">
        <title>Draft genome of the ectomycorrhizal ascomycete Sphaerosporella brunnea.</title>
        <authorList>
            <consortium name="DOE Joint Genome Institute"/>
            <person name="Benucci G.M."/>
            <person name="Marozzi G."/>
            <person name="Antonielli L."/>
            <person name="Sanchez S."/>
            <person name="Marco P."/>
            <person name="Wang X."/>
            <person name="Falini L.B."/>
            <person name="Barry K."/>
            <person name="Haridas S."/>
            <person name="Lipzen A."/>
            <person name="Labutti K."/>
            <person name="Grigoriev I.V."/>
            <person name="Murat C."/>
            <person name="Martin F."/>
            <person name="Albertini E."/>
            <person name="Donnini D."/>
            <person name="Bonito G."/>
        </authorList>
    </citation>
    <scope>NUCLEOTIDE SEQUENCE [LARGE SCALE GENOMIC DNA]</scope>
    <source>
        <strain evidence="1 2">Sb_GMNB300</strain>
    </source>
</reference>
<dbReference type="InterPro" id="IPR052036">
    <property type="entry name" value="Hydrolase/PRTase-associated"/>
</dbReference>
<dbReference type="GO" id="GO:0046677">
    <property type="term" value="P:response to antibiotic"/>
    <property type="evidence" value="ECO:0007669"/>
    <property type="project" value="InterPro"/>
</dbReference>
<keyword evidence="2" id="KW-1185">Reference proteome</keyword>
<dbReference type="PIRSF" id="PIRSF036794">
    <property type="entry name" value="UCP_erythr_ester"/>
    <property type="match status" value="1"/>
</dbReference>
<proteinExistence type="predicted"/>
<gene>
    <name evidence="1" type="ORF">FN846DRAFT_938175</name>
</gene>
<dbReference type="PANTHER" id="PTHR31299">
    <property type="entry name" value="ESTERASE, PUTATIVE (AFU_ORTHOLOGUE AFUA_1G05850)-RELATED"/>
    <property type="match status" value="1"/>
</dbReference>